<evidence type="ECO:0000313" key="10">
    <source>
        <dbReference type="Proteomes" id="UP001596380"/>
    </source>
</evidence>
<dbReference type="PANTHER" id="PTHR43289">
    <property type="entry name" value="MITOGEN-ACTIVATED PROTEIN KINASE KINASE KINASE 20-RELATED"/>
    <property type="match status" value="1"/>
</dbReference>
<evidence type="ECO:0000256" key="6">
    <source>
        <dbReference type="ARBA" id="ARBA00022840"/>
    </source>
</evidence>
<dbReference type="SMART" id="SM00220">
    <property type="entry name" value="S_TKc"/>
    <property type="match status" value="1"/>
</dbReference>
<evidence type="ECO:0000259" key="8">
    <source>
        <dbReference type="PROSITE" id="PS50011"/>
    </source>
</evidence>
<evidence type="ECO:0000313" key="9">
    <source>
        <dbReference type="EMBL" id="MFC6880380.1"/>
    </source>
</evidence>
<dbReference type="Gene3D" id="1.10.510.10">
    <property type="entry name" value="Transferase(Phosphotransferase) domain 1"/>
    <property type="match status" value="1"/>
</dbReference>
<dbReference type="InterPro" id="IPR008271">
    <property type="entry name" value="Ser/Thr_kinase_AS"/>
</dbReference>
<evidence type="ECO:0000256" key="4">
    <source>
        <dbReference type="ARBA" id="ARBA00022741"/>
    </source>
</evidence>
<dbReference type="InterPro" id="IPR011009">
    <property type="entry name" value="Kinase-like_dom_sf"/>
</dbReference>
<name>A0ABW2CHB2_9ACTN</name>
<dbReference type="SUPFAM" id="SSF56112">
    <property type="entry name" value="Protein kinase-like (PK-like)"/>
    <property type="match status" value="1"/>
</dbReference>
<organism evidence="9 10">
    <name type="scientific">Actinomadura yumaensis</name>
    <dbReference type="NCBI Taxonomy" id="111807"/>
    <lineage>
        <taxon>Bacteria</taxon>
        <taxon>Bacillati</taxon>
        <taxon>Actinomycetota</taxon>
        <taxon>Actinomycetes</taxon>
        <taxon>Streptosporangiales</taxon>
        <taxon>Thermomonosporaceae</taxon>
        <taxon>Actinomadura</taxon>
    </lineage>
</organism>
<keyword evidence="10" id="KW-1185">Reference proteome</keyword>
<protein>
    <recommendedName>
        <fullName evidence="1">non-specific serine/threonine protein kinase</fullName>
        <ecNumber evidence="1">2.7.11.1</ecNumber>
    </recommendedName>
</protein>
<dbReference type="Gene3D" id="3.30.200.20">
    <property type="entry name" value="Phosphorylase Kinase, domain 1"/>
    <property type="match status" value="1"/>
</dbReference>
<evidence type="ECO:0000256" key="5">
    <source>
        <dbReference type="ARBA" id="ARBA00022777"/>
    </source>
</evidence>
<dbReference type="PROSITE" id="PS00107">
    <property type="entry name" value="PROTEIN_KINASE_ATP"/>
    <property type="match status" value="1"/>
</dbReference>
<evidence type="ECO:0000256" key="1">
    <source>
        <dbReference type="ARBA" id="ARBA00012513"/>
    </source>
</evidence>
<dbReference type="InterPro" id="IPR000719">
    <property type="entry name" value="Prot_kinase_dom"/>
</dbReference>
<keyword evidence="6 7" id="KW-0067">ATP-binding</keyword>
<gene>
    <name evidence="9" type="ORF">ACFQKB_11470</name>
</gene>
<dbReference type="RefSeq" id="WP_302930782.1">
    <property type="nucleotide sequence ID" value="NZ_JBHSXE010000001.1"/>
</dbReference>
<reference evidence="10" key="1">
    <citation type="journal article" date="2019" name="Int. J. Syst. Evol. Microbiol.">
        <title>The Global Catalogue of Microorganisms (GCM) 10K type strain sequencing project: providing services to taxonomists for standard genome sequencing and annotation.</title>
        <authorList>
            <consortium name="The Broad Institute Genomics Platform"/>
            <consortium name="The Broad Institute Genome Sequencing Center for Infectious Disease"/>
            <person name="Wu L."/>
            <person name="Ma J."/>
        </authorList>
    </citation>
    <scope>NUCLEOTIDE SEQUENCE [LARGE SCALE GENOMIC DNA]</scope>
    <source>
        <strain evidence="10">JCM 3369</strain>
    </source>
</reference>
<dbReference type="PROSITE" id="PS50011">
    <property type="entry name" value="PROTEIN_KINASE_DOM"/>
    <property type="match status" value="1"/>
</dbReference>
<dbReference type="EMBL" id="JBHSXS010000005">
    <property type="protein sequence ID" value="MFC6880380.1"/>
    <property type="molecule type" value="Genomic_DNA"/>
</dbReference>
<feature type="binding site" evidence="7">
    <location>
        <position position="40"/>
    </location>
    <ligand>
        <name>ATP</name>
        <dbReference type="ChEBI" id="CHEBI:30616"/>
    </ligand>
</feature>
<keyword evidence="4 7" id="KW-0547">Nucleotide-binding</keyword>
<dbReference type="PANTHER" id="PTHR43289:SF6">
    <property type="entry name" value="SERINE_THREONINE-PROTEIN KINASE NEKL-3"/>
    <property type="match status" value="1"/>
</dbReference>
<dbReference type="CDD" id="cd14014">
    <property type="entry name" value="STKc_PknB_like"/>
    <property type="match status" value="1"/>
</dbReference>
<evidence type="ECO:0000256" key="3">
    <source>
        <dbReference type="ARBA" id="ARBA00022679"/>
    </source>
</evidence>
<dbReference type="Proteomes" id="UP001596380">
    <property type="component" value="Unassembled WGS sequence"/>
</dbReference>
<dbReference type="EC" id="2.7.11.1" evidence="1"/>
<keyword evidence="2" id="KW-0723">Serine/threonine-protein kinase</keyword>
<keyword evidence="5 9" id="KW-0418">Kinase</keyword>
<dbReference type="InterPro" id="IPR017441">
    <property type="entry name" value="Protein_kinase_ATP_BS"/>
</dbReference>
<proteinExistence type="predicted"/>
<evidence type="ECO:0000256" key="2">
    <source>
        <dbReference type="ARBA" id="ARBA00022527"/>
    </source>
</evidence>
<accession>A0ABW2CHB2</accession>
<dbReference type="Pfam" id="PF00069">
    <property type="entry name" value="Pkinase"/>
    <property type="match status" value="1"/>
</dbReference>
<comment type="caution">
    <text evidence="9">The sequence shown here is derived from an EMBL/GenBank/DDBJ whole genome shotgun (WGS) entry which is preliminary data.</text>
</comment>
<dbReference type="GO" id="GO:0004674">
    <property type="term" value="F:protein serine/threonine kinase activity"/>
    <property type="evidence" value="ECO:0007669"/>
    <property type="project" value="UniProtKB-EC"/>
</dbReference>
<feature type="domain" description="Protein kinase" evidence="8">
    <location>
        <begin position="11"/>
        <end position="279"/>
    </location>
</feature>
<dbReference type="PROSITE" id="PS00108">
    <property type="entry name" value="PROTEIN_KINASE_ST"/>
    <property type="match status" value="1"/>
</dbReference>
<keyword evidence="3 9" id="KW-0808">Transferase</keyword>
<sequence length="441" mass="47497">MRTGQELAGRYRLEQPLGRGGMGEVWQALDLRLDRRVALKALLGDWAWTGEQMDQALARFRREGRSAARLKHPQIATVHDTGTHDGRPFLVLELLAGPDLATLLDDHPGGLPIGMALDHAAKAAEGLAAAHDAGVIHRDVKPSNLILDGDGVLKVCDFGIARLAGATAGLTATGAGFGTVAYMPPEQLLGEPVTGAADVYALGATLFHLLTGRVLFPAEDLRAVMGQILHKAPPPPSSLRPGISQALDDYVLSLLAKDPLDRPPAAAVPAALRDLAARLDAGRPGPVHYDDERVRFIIEVNTASNSAIEFLIEHEIPDHVRDLFDRVERYGPAAWSRVVFVLVEYIAIAGRLGTGADRAEDYLGGLSKTALEDRQREMHHVIADWIRDGRDGVVDALARMEPDTGVEAAQRLFCVAAEGAGFPRTRIEALMDSLESGNRNE</sequence>
<evidence type="ECO:0000256" key="7">
    <source>
        <dbReference type="PROSITE-ProRule" id="PRU10141"/>
    </source>
</evidence>